<dbReference type="EMBL" id="NJBA01000006">
    <property type="protein sequence ID" value="OWP49307.1"/>
    <property type="molecule type" value="Genomic_DNA"/>
</dbReference>
<proteinExistence type="predicted"/>
<dbReference type="eggNOG" id="ENOG502ZAHE">
    <property type="taxonomic scope" value="Bacteria"/>
</dbReference>
<name>A0A2D0ACC3_PSENT</name>
<dbReference type="RefSeq" id="WP_088419145.1">
    <property type="nucleotide sequence ID" value="NZ_NJBA01000006.1"/>
</dbReference>
<reference evidence="2 3" key="1">
    <citation type="submission" date="2017-06" db="EMBL/GenBank/DDBJ databases">
        <title>Draft genome of Pseudomonas nitroreducens DF05.</title>
        <authorList>
            <person name="Iyer R."/>
        </authorList>
    </citation>
    <scope>NUCLEOTIDE SEQUENCE [LARGE SCALE GENOMIC DNA]</scope>
    <source>
        <strain evidence="2 3">DF05</strain>
    </source>
</reference>
<dbReference type="Proteomes" id="UP000198145">
    <property type="component" value="Unassembled WGS sequence"/>
</dbReference>
<feature type="signal peptide" evidence="1">
    <location>
        <begin position="1"/>
        <end position="24"/>
    </location>
</feature>
<dbReference type="AlphaFoldDB" id="A0A2D0ACC3"/>
<feature type="chain" id="PRO_5012338649" description="WG repeat-containing protein" evidence="1">
    <location>
        <begin position="25"/>
        <end position="371"/>
    </location>
</feature>
<accession>A0A2D0ACC3</accession>
<evidence type="ECO:0000256" key="1">
    <source>
        <dbReference type="SAM" id="SignalP"/>
    </source>
</evidence>
<organism evidence="2 3">
    <name type="scientific">Pseudomonas nitroreducens</name>
    <dbReference type="NCBI Taxonomy" id="46680"/>
    <lineage>
        <taxon>Bacteria</taxon>
        <taxon>Pseudomonadati</taxon>
        <taxon>Pseudomonadota</taxon>
        <taxon>Gammaproteobacteria</taxon>
        <taxon>Pseudomonadales</taxon>
        <taxon>Pseudomonadaceae</taxon>
        <taxon>Pseudomonas</taxon>
    </lineage>
</organism>
<comment type="caution">
    <text evidence="2">The sequence shown here is derived from an EMBL/GenBank/DDBJ whole genome shotgun (WGS) entry which is preliminary data.</text>
</comment>
<evidence type="ECO:0000313" key="2">
    <source>
        <dbReference type="EMBL" id="OWP49307.1"/>
    </source>
</evidence>
<protein>
    <recommendedName>
        <fullName evidence="4">WG repeat-containing protein</fullName>
    </recommendedName>
</protein>
<evidence type="ECO:0008006" key="4">
    <source>
        <dbReference type="Google" id="ProtNLM"/>
    </source>
</evidence>
<keyword evidence="1" id="KW-0732">Signal</keyword>
<sequence length="371" mass="41377">MEGKEMGSWLLVLGALALSVSAEADEPWVAYTQNELIGFKDAQGAVRIEPKLSPMFTLARRFEHIIATGEESGDGYRSYYLLRDGREVAPESLYFFDNAPICESENSIRFRDRQHDKVGFLDGNGEVLIAAELSDATAMRNGMVVALEGATRSCADPDVSLEQCEHKGWSGGSEVLLDRHGRTLVENFDGSRAGALDWFSQKVSDQPSSDPHRVSFKAVDGRYLSFVDIEKDFAAWFRDEFLAHLDDAALKAHSYPQLRSGQGGEPLDDWKTAAVDDALREHGAQLRARLEALRASANYGVRQDDMGWPFDAERDPQYFDGCGEFAQWSTPKVSVMEHWQQGSFEPARHASFDFIRTADGYRLVAFSIPSL</sequence>
<gene>
    <name evidence="2" type="ORF">CEG18_17230</name>
</gene>
<evidence type="ECO:0000313" key="3">
    <source>
        <dbReference type="Proteomes" id="UP000198145"/>
    </source>
</evidence>